<dbReference type="InterPro" id="IPR045065">
    <property type="entry name" value="XPO1/5"/>
</dbReference>
<dbReference type="Proteomes" id="UP000663855">
    <property type="component" value="Unassembled WGS sequence"/>
</dbReference>
<dbReference type="GO" id="GO:0005737">
    <property type="term" value="C:cytoplasm"/>
    <property type="evidence" value="ECO:0007669"/>
    <property type="project" value="TreeGrafter"/>
</dbReference>
<dbReference type="PANTHER" id="PTHR11223">
    <property type="entry name" value="EXPORTIN 1/5"/>
    <property type="match status" value="1"/>
</dbReference>
<dbReference type="GO" id="GO:0006611">
    <property type="term" value="P:protein export from nucleus"/>
    <property type="evidence" value="ECO:0007669"/>
    <property type="project" value="InterPro"/>
</dbReference>
<dbReference type="GO" id="GO:0042565">
    <property type="term" value="C:RNA nuclear export complex"/>
    <property type="evidence" value="ECO:0007669"/>
    <property type="project" value="TreeGrafter"/>
</dbReference>
<dbReference type="Pfam" id="PF08389">
    <property type="entry name" value="Xpo1"/>
    <property type="match status" value="1"/>
</dbReference>
<dbReference type="Proteomes" id="UP000663824">
    <property type="component" value="Unassembled WGS sequence"/>
</dbReference>
<dbReference type="InterPro" id="IPR011989">
    <property type="entry name" value="ARM-like"/>
</dbReference>
<dbReference type="OrthoDB" id="2215036at2759"/>
<evidence type="ECO:0000313" key="5">
    <source>
        <dbReference type="EMBL" id="CAF1919260.1"/>
    </source>
</evidence>
<gene>
    <name evidence="3" type="ORF">CJN711_LOCUS29579</name>
    <name evidence="4" type="ORF">KQP761_LOCUS27388</name>
    <name evidence="5" type="ORF">MBJ925_LOCUS1670</name>
</gene>
<dbReference type="EMBL" id="CAJNRE010000109">
    <property type="protein sequence ID" value="CAF1919260.1"/>
    <property type="molecule type" value="Genomic_DNA"/>
</dbReference>
<dbReference type="GO" id="GO:0005634">
    <property type="term" value="C:nucleus"/>
    <property type="evidence" value="ECO:0007669"/>
    <property type="project" value="TreeGrafter"/>
</dbReference>
<dbReference type="GO" id="GO:0006405">
    <property type="term" value="P:RNA export from nucleus"/>
    <property type="evidence" value="ECO:0007669"/>
    <property type="project" value="TreeGrafter"/>
</dbReference>
<dbReference type="EMBL" id="CAJNOV010014029">
    <property type="protein sequence ID" value="CAF1538858.1"/>
    <property type="molecule type" value="Genomic_DNA"/>
</dbReference>
<comment type="caution">
    <text evidence="4">The sequence shown here is derived from an EMBL/GenBank/DDBJ whole genome shotgun (WGS) entry which is preliminary data.</text>
</comment>
<sequence length="1205" mass="139445">MTNLEFLRQIETAVLSCVSSDPIHRQQAYKFVEEIKSNPTQSISIGFEFFNKNQLFDPLVKHFGLQCIEETIKYKWTSLDSQLKLSIKERLWLLMTEHDQLPVHLKTILVRCVCEIAKREWPQQWPLFLDELVALSKLNSTNDYSLLILAYLIEDVIVLQTLNSIRKRDIQTTLLQHGNKLVEFIEYFLDLPNTISSSLYALTMFATFLPIDLFFTTKIIHKIVLLLNSPIHRMKAAEFLSVISDRRGKYEERLPLLQLFSYLFQNGSHYNDVYSTVDIKQSNDMYDFMKQYAMVITALCDQLCYLCGGEGLNKKAPLPEQCSNGTFLQLLLALMQHPSIYIALYGYQMWLQLVRANIIQENDYQNILPIVFRALCHSLVKQPYKKTNDGQEVALSYIHHDFEDEPDYQKFIGKNRAILIRSINSICNTSEHLSVAIRIGFDYADYCFQPVNIQNLLLFESLVSYWQIIEKHLRLLLKPLESFNQRKLLSSTDELCFCQRGQALIEKLLSINNDNNLEFLAYSLRLLPYLHVFTRGENAWTQRILEHLFRTITTERQMVSRSNPLQKQANCLIDLCLNYGHTIVIYFNDLFKVTQGLVRQQTSTEQQTKLAGWQWSILVECLAILLNHFESFEQKAIFINELVQPFAQILSKFDLHVNDLQSFIGYIGLKPTPDAISTSNQRLIFLSIHILCGLLRRITLPTDPTICSNGGYQETFDGIVFIRNPAAPIFIQLTHCLFKLLTYCHALHSPDSPLSKSSLSFLLTMTDADKAVYLQQQDNNDDVNILSTTQANSPILSTNDRRLHNRFSSFLDRLEILIGTYLTLKPDLYKLKDSLNIIGTTLFSSLEYIPDFRLRNIVRYCFLPFVRHCPMSTIMIPIFESLLPFMYTKLKDKWKIITARQSMKVTNGNVHESNDNIYQTQERCEEEVIEEQVTCYLTRDFIDVIKNLLIRQHNNSDNLGQLNNGNDIDETSMDEIMITADEQSRKPSGQTRYHQMPSDFALKFLQDSSIICQYCLLILFDGLSWPDTSSVTKMAQICQALVKHLSILINGNNDFLRQLYVYILCALKIHGDNEPIVCTLLSLATLMYDTFQQTSSNLFDSVHMEIPDVTNEQVNNYRDKMLRQVNGKPLSDKQKRDILKQLVQPLMGQNVAQMFKREPIALNNLPPLIRFSKRSFHPILQHHQQSNVDNEDDHGLVSLFQHADG</sequence>
<dbReference type="AlphaFoldDB" id="A0A816DPH2"/>
<dbReference type="EMBL" id="CAJNOW010014943">
    <property type="protein sequence ID" value="CAF1637406.1"/>
    <property type="molecule type" value="Genomic_DNA"/>
</dbReference>
<dbReference type="PANTHER" id="PTHR11223:SF3">
    <property type="entry name" value="EXPORTIN-5"/>
    <property type="match status" value="1"/>
</dbReference>
<accession>A0A816DPH2</accession>
<organism evidence="4 6">
    <name type="scientific">Rotaria magnacalcarata</name>
    <dbReference type="NCBI Taxonomy" id="392030"/>
    <lineage>
        <taxon>Eukaryota</taxon>
        <taxon>Metazoa</taxon>
        <taxon>Spiralia</taxon>
        <taxon>Gnathifera</taxon>
        <taxon>Rotifera</taxon>
        <taxon>Eurotatoria</taxon>
        <taxon>Bdelloidea</taxon>
        <taxon>Philodinida</taxon>
        <taxon>Philodinidae</taxon>
        <taxon>Rotaria</taxon>
    </lineage>
</organism>
<dbReference type="InterPro" id="IPR045478">
    <property type="entry name" value="Exportin-5_C"/>
</dbReference>
<protein>
    <recommendedName>
        <fullName evidence="7">Exportin-5</fullName>
    </recommendedName>
</protein>
<dbReference type="GO" id="GO:0003723">
    <property type="term" value="F:RNA binding"/>
    <property type="evidence" value="ECO:0007669"/>
    <property type="project" value="TreeGrafter"/>
</dbReference>
<evidence type="ECO:0000313" key="4">
    <source>
        <dbReference type="EMBL" id="CAF1637406.1"/>
    </source>
</evidence>
<dbReference type="Gene3D" id="1.25.10.10">
    <property type="entry name" value="Leucine-rich Repeat Variant"/>
    <property type="match status" value="1"/>
</dbReference>
<dbReference type="InterPro" id="IPR016024">
    <property type="entry name" value="ARM-type_fold"/>
</dbReference>
<reference evidence="4" key="1">
    <citation type="submission" date="2021-02" db="EMBL/GenBank/DDBJ databases">
        <authorList>
            <person name="Nowell W R."/>
        </authorList>
    </citation>
    <scope>NUCLEOTIDE SEQUENCE</scope>
</reference>
<evidence type="ECO:0000313" key="3">
    <source>
        <dbReference type="EMBL" id="CAF1538858.1"/>
    </source>
</evidence>
<evidence type="ECO:0000313" key="6">
    <source>
        <dbReference type="Proteomes" id="UP000663834"/>
    </source>
</evidence>
<dbReference type="GO" id="GO:0005049">
    <property type="term" value="F:nuclear export signal receptor activity"/>
    <property type="evidence" value="ECO:0007669"/>
    <property type="project" value="InterPro"/>
</dbReference>
<feature type="domain" description="Exportin-1/Importin-beta-like" evidence="1">
    <location>
        <begin position="103"/>
        <end position="240"/>
    </location>
</feature>
<feature type="domain" description="Exportin-5 C-terminal" evidence="2">
    <location>
        <begin position="284"/>
        <end position="1156"/>
    </location>
</feature>
<dbReference type="Pfam" id="PF19273">
    <property type="entry name" value="Exportin-5"/>
    <property type="match status" value="1"/>
</dbReference>
<evidence type="ECO:0000259" key="2">
    <source>
        <dbReference type="Pfam" id="PF19273"/>
    </source>
</evidence>
<dbReference type="Proteomes" id="UP000663834">
    <property type="component" value="Unassembled WGS sequence"/>
</dbReference>
<evidence type="ECO:0008006" key="7">
    <source>
        <dbReference type="Google" id="ProtNLM"/>
    </source>
</evidence>
<proteinExistence type="predicted"/>
<dbReference type="SUPFAM" id="SSF48371">
    <property type="entry name" value="ARM repeat"/>
    <property type="match status" value="1"/>
</dbReference>
<dbReference type="InterPro" id="IPR013598">
    <property type="entry name" value="Exportin-1/Importin-b-like"/>
</dbReference>
<evidence type="ECO:0000259" key="1">
    <source>
        <dbReference type="Pfam" id="PF08389"/>
    </source>
</evidence>
<name>A0A816DPH2_9BILA</name>